<dbReference type="InterPro" id="IPR036206">
    <property type="entry name" value="ThiamineP_synth_sf"/>
</dbReference>
<evidence type="ECO:0000256" key="1">
    <source>
        <dbReference type="ARBA" id="ARBA00001771"/>
    </source>
</evidence>
<dbReference type="PANTHER" id="PTHR20857">
    <property type="entry name" value="THIAMINE-PHOSPHATE PYROPHOSPHORYLASE"/>
    <property type="match status" value="1"/>
</dbReference>
<dbReference type="HAMAP" id="MF_00097">
    <property type="entry name" value="TMP_synthase"/>
    <property type="match status" value="1"/>
</dbReference>
<evidence type="ECO:0000256" key="17">
    <source>
        <dbReference type="ARBA" id="ARBA00061283"/>
    </source>
</evidence>
<protein>
    <submittedName>
        <fullName evidence="19">Hydroxyethylthiazole kinase family-domain-containing protein</fullName>
    </submittedName>
</protein>
<keyword evidence="20" id="KW-1185">Reference proteome</keyword>
<dbReference type="Pfam" id="PF02110">
    <property type="entry name" value="HK"/>
    <property type="match status" value="1"/>
</dbReference>
<evidence type="ECO:0000256" key="3">
    <source>
        <dbReference type="ARBA" id="ARBA00003814"/>
    </source>
</evidence>
<evidence type="ECO:0000256" key="5">
    <source>
        <dbReference type="ARBA" id="ARBA00005165"/>
    </source>
</evidence>
<evidence type="ECO:0000259" key="18">
    <source>
        <dbReference type="Pfam" id="PF02581"/>
    </source>
</evidence>
<evidence type="ECO:0000256" key="4">
    <source>
        <dbReference type="ARBA" id="ARBA00004868"/>
    </source>
</evidence>
<evidence type="ECO:0000256" key="2">
    <source>
        <dbReference type="ARBA" id="ARBA00001946"/>
    </source>
</evidence>
<comment type="catalytic activity">
    <reaction evidence="14">
        <text>2-(2-carboxy-4-methylthiazol-5-yl)ethyl phosphate + 4-amino-2-methyl-5-(diphosphooxymethyl)pyrimidine + 2 H(+) = thiamine phosphate + CO2 + diphosphate</text>
        <dbReference type="Rhea" id="RHEA:47848"/>
        <dbReference type="ChEBI" id="CHEBI:15378"/>
        <dbReference type="ChEBI" id="CHEBI:16526"/>
        <dbReference type="ChEBI" id="CHEBI:33019"/>
        <dbReference type="ChEBI" id="CHEBI:37575"/>
        <dbReference type="ChEBI" id="CHEBI:57841"/>
        <dbReference type="ChEBI" id="CHEBI:62890"/>
        <dbReference type="EC" id="2.5.1.3"/>
    </reaction>
</comment>
<reference evidence="20" key="1">
    <citation type="journal article" date="2018" name="Nat. Microbiol.">
        <title>Leveraging single-cell genomics to expand the fungal tree of life.</title>
        <authorList>
            <person name="Ahrendt S.R."/>
            <person name="Quandt C.A."/>
            <person name="Ciobanu D."/>
            <person name="Clum A."/>
            <person name="Salamov A."/>
            <person name="Andreopoulos B."/>
            <person name="Cheng J.F."/>
            <person name="Woyke T."/>
            <person name="Pelin A."/>
            <person name="Henrissat B."/>
            <person name="Reynolds N.K."/>
            <person name="Benny G.L."/>
            <person name="Smith M.E."/>
            <person name="James T.Y."/>
            <person name="Grigoriev I.V."/>
        </authorList>
    </citation>
    <scope>NUCLEOTIDE SEQUENCE [LARGE SCALE GENOMIC DNA]</scope>
</reference>
<comment type="similarity">
    <text evidence="17">In the N-terminal section; belongs to the thiamine-phosphate synthase family.</text>
</comment>
<comment type="catalytic activity">
    <reaction evidence="13">
        <text>4-methyl-5-(2-phosphooxyethyl)-thiazole + 4-amino-2-methyl-5-(diphosphooxymethyl)pyrimidine + H(+) = thiamine phosphate + diphosphate</text>
        <dbReference type="Rhea" id="RHEA:22328"/>
        <dbReference type="ChEBI" id="CHEBI:15378"/>
        <dbReference type="ChEBI" id="CHEBI:33019"/>
        <dbReference type="ChEBI" id="CHEBI:37575"/>
        <dbReference type="ChEBI" id="CHEBI:57841"/>
        <dbReference type="ChEBI" id="CHEBI:58296"/>
        <dbReference type="EC" id="2.5.1.3"/>
    </reaction>
</comment>
<comment type="function">
    <text evidence="3">Condenses 4-methyl-5-(beta-hydroxyethyl)thiazole monophosphate (THZ-P) and 2-methyl-4-amino-5-hydroxymethyl pyrimidine pyrophosphate (HMP-PP) to form thiamine monophosphate (TMP).</text>
</comment>
<keyword evidence="12" id="KW-0784">Thiamine biosynthesis</keyword>
<dbReference type="GO" id="GO:0005524">
    <property type="term" value="F:ATP binding"/>
    <property type="evidence" value="ECO:0007669"/>
    <property type="project" value="UniProtKB-KW"/>
</dbReference>
<evidence type="ECO:0000256" key="7">
    <source>
        <dbReference type="ARBA" id="ARBA00022723"/>
    </source>
</evidence>
<dbReference type="CDD" id="cd00564">
    <property type="entry name" value="TMP_TenI"/>
    <property type="match status" value="1"/>
</dbReference>
<dbReference type="InterPro" id="IPR000417">
    <property type="entry name" value="Hyethyz_kinase"/>
</dbReference>
<dbReference type="GO" id="GO:0009229">
    <property type="term" value="P:thiamine diphosphate biosynthetic process"/>
    <property type="evidence" value="ECO:0007669"/>
    <property type="project" value="UniProtKB-UniPathway"/>
</dbReference>
<dbReference type="HAMAP" id="MF_00228">
    <property type="entry name" value="Thz_kinase"/>
    <property type="match status" value="1"/>
</dbReference>
<dbReference type="NCBIfam" id="NF006830">
    <property type="entry name" value="PRK09355.1"/>
    <property type="match status" value="1"/>
</dbReference>
<dbReference type="InterPro" id="IPR013785">
    <property type="entry name" value="Aldolase_TIM"/>
</dbReference>
<comment type="pathway">
    <text evidence="5">Cofactor biosynthesis; thiamine diphosphate biosynthesis; thiamine phosphate from 4-amino-2-methyl-5-diphosphomethylpyrimidine and 4-methyl-5-(2-phosphoethyl)-thiazole: step 1/1.</text>
</comment>
<dbReference type="PRINTS" id="PR01099">
    <property type="entry name" value="HYETHTZKNASE"/>
</dbReference>
<dbReference type="GO" id="GO:0004789">
    <property type="term" value="F:thiamine-phosphate diphosphorylase activity"/>
    <property type="evidence" value="ECO:0007669"/>
    <property type="project" value="UniProtKB-EC"/>
</dbReference>
<evidence type="ECO:0000256" key="8">
    <source>
        <dbReference type="ARBA" id="ARBA00022741"/>
    </source>
</evidence>
<keyword evidence="11" id="KW-0460">Magnesium</keyword>
<comment type="similarity">
    <text evidence="16">In the C-terminal section; belongs to the Thz kinase family.</text>
</comment>
<dbReference type="SUPFAM" id="SSF53613">
    <property type="entry name" value="Ribokinase-like"/>
    <property type="match status" value="1"/>
</dbReference>
<dbReference type="OrthoDB" id="4994at2759"/>
<dbReference type="FunFam" id="3.20.20.70:FF:000104">
    <property type="entry name" value="Thiamine biosynthetic bifunctional enzyme"/>
    <property type="match status" value="1"/>
</dbReference>
<evidence type="ECO:0000256" key="10">
    <source>
        <dbReference type="ARBA" id="ARBA00022840"/>
    </source>
</evidence>
<organism evidence="19 20">
    <name type="scientific">Blyttiomyces helicus</name>
    <dbReference type="NCBI Taxonomy" id="388810"/>
    <lineage>
        <taxon>Eukaryota</taxon>
        <taxon>Fungi</taxon>
        <taxon>Fungi incertae sedis</taxon>
        <taxon>Chytridiomycota</taxon>
        <taxon>Chytridiomycota incertae sedis</taxon>
        <taxon>Chytridiomycetes</taxon>
        <taxon>Chytridiomycetes incertae sedis</taxon>
        <taxon>Blyttiomyces</taxon>
    </lineage>
</organism>
<evidence type="ECO:0000313" key="20">
    <source>
        <dbReference type="Proteomes" id="UP000269721"/>
    </source>
</evidence>
<dbReference type="InterPro" id="IPR029056">
    <property type="entry name" value="Ribokinase-like"/>
</dbReference>
<keyword evidence="10" id="KW-0067">ATP-binding</keyword>
<dbReference type="Proteomes" id="UP000269721">
    <property type="component" value="Unassembled WGS sequence"/>
</dbReference>
<dbReference type="AlphaFoldDB" id="A0A4P9WP00"/>
<gene>
    <name evidence="19" type="ORF">BDK51DRAFT_49205</name>
</gene>
<dbReference type="GO" id="GO:0004417">
    <property type="term" value="F:hydroxyethylthiazole kinase activity"/>
    <property type="evidence" value="ECO:0007669"/>
    <property type="project" value="UniProtKB-EC"/>
</dbReference>
<dbReference type="PANTHER" id="PTHR20857:SF23">
    <property type="entry name" value="THIAMINE BIOSYNTHETIC BIFUNCTIONAL ENZYME"/>
    <property type="match status" value="1"/>
</dbReference>
<evidence type="ECO:0000313" key="19">
    <source>
        <dbReference type="EMBL" id="RKO93833.1"/>
    </source>
</evidence>
<dbReference type="Pfam" id="PF02581">
    <property type="entry name" value="TMP-TENI"/>
    <property type="match status" value="1"/>
</dbReference>
<comment type="catalytic activity">
    <reaction evidence="15">
        <text>2-[(2R,5Z)-2-carboxy-4-methylthiazol-5(2H)-ylidene]ethyl phosphate + 4-amino-2-methyl-5-(diphosphooxymethyl)pyrimidine + 2 H(+) = thiamine phosphate + CO2 + diphosphate</text>
        <dbReference type="Rhea" id="RHEA:47844"/>
        <dbReference type="ChEBI" id="CHEBI:15378"/>
        <dbReference type="ChEBI" id="CHEBI:16526"/>
        <dbReference type="ChEBI" id="CHEBI:33019"/>
        <dbReference type="ChEBI" id="CHEBI:37575"/>
        <dbReference type="ChEBI" id="CHEBI:57841"/>
        <dbReference type="ChEBI" id="CHEBI:62899"/>
        <dbReference type="EC" id="2.5.1.3"/>
    </reaction>
</comment>
<evidence type="ECO:0000256" key="9">
    <source>
        <dbReference type="ARBA" id="ARBA00022777"/>
    </source>
</evidence>
<dbReference type="EMBL" id="KZ994103">
    <property type="protein sequence ID" value="RKO93833.1"/>
    <property type="molecule type" value="Genomic_DNA"/>
</dbReference>
<sequence>MDKSIIDYTLYLVTDQTLLPPSRTLAETVAAAIKGGVTLVQLREKTKSTRAFIAEAQALKLICASSTPRTPFLINDRVDVALAVDADGVHVGQDDMPVRDVRRLLGPDKIVGVTVETVEQAHEAIAGGADYLGTAAVFPTATKKHAPGFAPLGVAGVREIVQAVAGRVPVVTIGGIGAGNAREVMHGGLWEEGRRGLAGVAVVSAIIAQVDPEAAAKELVEQVRPWVRSVALPLSQAPSLARVVREKSLQPIRSSMDAASLALVDDVAAAFTKLKATKPLVHNITNFVVMNDTANALVSIGASPVMSHSIEEVRDIVKISNALVINIGTLSPSWIASMHAAGNKAKELSIPVVLDPVGAGATPFRLQTCLSLIAALKPRVVKGNAGEISAIAKALGLTDTDTGSQAVESRGVDSVGSLADPGTLAALLALKTNSVVAISGAIDVVSDGTRVARVENGNAWLGTLSGTGCTATALAGAFLASAQDPFVAAVAALVALGVAAELAAGDDGGVVRGPGTFKARLLDEIYGLDVGKISAMARLSVKER</sequence>
<dbReference type="Gene3D" id="3.40.1190.20">
    <property type="match status" value="1"/>
</dbReference>
<evidence type="ECO:0000256" key="11">
    <source>
        <dbReference type="ARBA" id="ARBA00022842"/>
    </source>
</evidence>
<dbReference type="UniPathway" id="UPA00060">
    <property type="reaction ID" value="UER00139"/>
</dbReference>
<dbReference type="Gene3D" id="3.20.20.70">
    <property type="entry name" value="Aldolase class I"/>
    <property type="match status" value="1"/>
</dbReference>
<keyword evidence="8" id="KW-0547">Nucleotide-binding</keyword>
<evidence type="ECO:0000256" key="13">
    <source>
        <dbReference type="ARBA" id="ARBA00047334"/>
    </source>
</evidence>
<dbReference type="InterPro" id="IPR034291">
    <property type="entry name" value="TMP_synthase"/>
</dbReference>
<dbReference type="CDD" id="cd01170">
    <property type="entry name" value="THZ_kinase"/>
    <property type="match status" value="1"/>
</dbReference>
<feature type="domain" description="Thiamine phosphate synthase/TenI" evidence="18">
    <location>
        <begin position="10"/>
        <end position="206"/>
    </location>
</feature>
<comment type="cofactor">
    <cofactor evidence="2">
        <name>Mg(2+)</name>
        <dbReference type="ChEBI" id="CHEBI:18420"/>
    </cofactor>
</comment>
<evidence type="ECO:0000256" key="16">
    <source>
        <dbReference type="ARBA" id="ARBA00061146"/>
    </source>
</evidence>
<proteinExistence type="inferred from homology"/>
<comment type="pathway">
    <text evidence="4">Cofactor biosynthesis; thiamine diphosphate biosynthesis; 4-methyl-5-(2-phosphoethyl)-thiazole from 5-(2-hydroxyethyl)-4-methylthiazole: step 1/1.</text>
</comment>
<dbReference type="NCBIfam" id="TIGR00693">
    <property type="entry name" value="thiE"/>
    <property type="match status" value="1"/>
</dbReference>
<comment type="catalytic activity">
    <reaction evidence="1">
        <text>5-(2-hydroxyethyl)-4-methylthiazole + ATP = 4-methyl-5-(2-phosphooxyethyl)-thiazole + ADP + H(+)</text>
        <dbReference type="Rhea" id="RHEA:24212"/>
        <dbReference type="ChEBI" id="CHEBI:15378"/>
        <dbReference type="ChEBI" id="CHEBI:17957"/>
        <dbReference type="ChEBI" id="CHEBI:30616"/>
        <dbReference type="ChEBI" id="CHEBI:58296"/>
        <dbReference type="ChEBI" id="CHEBI:456216"/>
        <dbReference type="EC" id="2.7.1.50"/>
    </reaction>
</comment>
<keyword evidence="9 19" id="KW-0418">Kinase</keyword>
<dbReference type="SUPFAM" id="SSF51391">
    <property type="entry name" value="Thiamin phosphate synthase"/>
    <property type="match status" value="1"/>
</dbReference>
<evidence type="ECO:0000256" key="14">
    <source>
        <dbReference type="ARBA" id="ARBA00047851"/>
    </source>
</evidence>
<dbReference type="GO" id="GO:0009228">
    <property type="term" value="P:thiamine biosynthetic process"/>
    <property type="evidence" value="ECO:0007669"/>
    <property type="project" value="UniProtKB-KW"/>
</dbReference>
<dbReference type="GO" id="GO:0000287">
    <property type="term" value="F:magnesium ion binding"/>
    <property type="evidence" value="ECO:0007669"/>
    <property type="project" value="InterPro"/>
</dbReference>
<evidence type="ECO:0000256" key="6">
    <source>
        <dbReference type="ARBA" id="ARBA00022679"/>
    </source>
</evidence>
<dbReference type="GO" id="GO:0005737">
    <property type="term" value="C:cytoplasm"/>
    <property type="evidence" value="ECO:0007669"/>
    <property type="project" value="TreeGrafter"/>
</dbReference>
<name>A0A4P9WP00_9FUNG</name>
<evidence type="ECO:0000256" key="12">
    <source>
        <dbReference type="ARBA" id="ARBA00022977"/>
    </source>
</evidence>
<keyword evidence="6" id="KW-0808">Transferase</keyword>
<accession>A0A4P9WP00</accession>
<dbReference type="InterPro" id="IPR022998">
    <property type="entry name" value="ThiamineP_synth_TenI"/>
</dbReference>
<evidence type="ECO:0000256" key="15">
    <source>
        <dbReference type="ARBA" id="ARBA00047883"/>
    </source>
</evidence>
<keyword evidence="7" id="KW-0479">Metal-binding</keyword>